<dbReference type="Pfam" id="PF10543">
    <property type="entry name" value="ORF6N"/>
    <property type="match status" value="1"/>
</dbReference>
<protein>
    <recommendedName>
        <fullName evidence="1">KilA-N DNA-binding domain-containing protein</fullName>
    </recommendedName>
</protein>
<dbReference type="AlphaFoldDB" id="A0AAV5MZH3"/>
<feature type="domain" description="KilA-N DNA-binding" evidence="1">
    <location>
        <begin position="12"/>
        <end position="95"/>
    </location>
</feature>
<gene>
    <name evidence="2" type="ORF">SOASR030_01950</name>
</gene>
<name>A0AAV5MZH3_9GAMM</name>
<evidence type="ECO:0000313" key="3">
    <source>
        <dbReference type="Proteomes" id="UP001058124"/>
    </source>
</evidence>
<keyword evidence="3" id="KW-1185">Reference proteome</keyword>
<sequence>MTTRITAETLSPIAYNQIPVITTELLAQLYGADENNIQQNHKRNAGRFIEGKHFFKATGEGLKSLRLTISQLQISPKTRSLILWTERGAARHAKMLETDQAWEVFEKLEDCYFNQRQESQVAVVAITQEERDAYNINALMSHYRLIYTEWKESIYPALKKMESPLASRLCNHYQDGFAFLMHLEKSLNSRLTSGQRPRIY</sequence>
<evidence type="ECO:0000313" key="2">
    <source>
        <dbReference type="EMBL" id="GKX54083.1"/>
    </source>
</evidence>
<comment type="caution">
    <text evidence="2">The sequence shown here is derived from an EMBL/GenBank/DDBJ whole genome shotgun (WGS) entry which is preliminary data.</text>
</comment>
<accession>A0AAV5MZH3</accession>
<dbReference type="RefSeq" id="WP_081650828.1">
    <property type="nucleotide sequence ID" value="NZ_BRLH01000001.1"/>
</dbReference>
<reference evidence="2" key="1">
    <citation type="submission" date="2022-06" db="EMBL/GenBank/DDBJ databases">
        <title>Draft genome sequences of Leminorella grimontii str. JCM5902.</title>
        <authorList>
            <person name="Wakabayashi Y."/>
            <person name="Kojima K."/>
        </authorList>
    </citation>
    <scope>NUCLEOTIDE SEQUENCE</scope>
    <source>
        <strain evidence="2">JCM 5902</strain>
    </source>
</reference>
<evidence type="ECO:0000259" key="1">
    <source>
        <dbReference type="Pfam" id="PF10543"/>
    </source>
</evidence>
<dbReference type="InterPro" id="IPR018873">
    <property type="entry name" value="KilA-N_DNA-bd_domain"/>
</dbReference>
<dbReference type="EMBL" id="BRLH01000001">
    <property type="protein sequence ID" value="GKX54083.1"/>
    <property type="molecule type" value="Genomic_DNA"/>
</dbReference>
<organism evidence="2 3">
    <name type="scientific">Leminorella grimontii</name>
    <dbReference type="NCBI Taxonomy" id="82981"/>
    <lineage>
        <taxon>Bacteria</taxon>
        <taxon>Pseudomonadati</taxon>
        <taxon>Pseudomonadota</taxon>
        <taxon>Gammaproteobacteria</taxon>
        <taxon>Enterobacterales</taxon>
        <taxon>Budviciaceae</taxon>
        <taxon>Leminorella</taxon>
    </lineage>
</organism>
<dbReference type="Proteomes" id="UP001058124">
    <property type="component" value="Unassembled WGS sequence"/>
</dbReference>
<proteinExistence type="predicted"/>